<reference evidence="1 2" key="1">
    <citation type="submission" date="2022-09" db="EMBL/GenBank/DDBJ databases">
        <authorList>
            <person name="Palmer J.M."/>
        </authorList>
    </citation>
    <scope>NUCLEOTIDE SEQUENCE [LARGE SCALE GENOMIC DNA]</scope>
    <source>
        <strain evidence="1 2">DSM 7382</strain>
    </source>
</reference>
<name>A0AAW0FIJ1_9APHY</name>
<sequence>MAVSTPSDKKTWKDKIVKYLKYMGFTVSQGCKLGNSSGEEVVEDNLSQTSKKYLLLAAGFKMRMGNSGFPSVGSVMDQ</sequence>
<dbReference type="EMBL" id="JASBNA010000042">
    <property type="protein sequence ID" value="KAK7681240.1"/>
    <property type="molecule type" value="Genomic_DNA"/>
</dbReference>
<organism evidence="1 2">
    <name type="scientific">Cerrena zonata</name>
    <dbReference type="NCBI Taxonomy" id="2478898"/>
    <lineage>
        <taxon>Eukaryota</taxon>
        <taxon>Fungi</taxon>
        <taxon>Dikarya</taxon>
        <taxon>Basidiomycota</taxon>
        <taxon>Agaricomycotina</taxon>
        <taxon>Agaricomycetes</taxon>
        <taxon>Polyporales</taxon>
        <taxon>Cerrenaceae</taxon>
        <taxon>Cerrena</taxon>
    </lineage>
</organism>
<evidence type="ECO:0000313" key="2">
    <source>
        <dbReference type="Proteomes" id="UP001385951"/>
    </source>
</evidence>
<accession>A0AAW0FIJ1</accession>
<keyword evidence="2" id="KW-1185">Reference proteome</keyword>
<proteinExistence type="predicted"/>
<comment type="caution">
    <text evidence="1">The sequence shown here is derived from an EMBL/GenBank/DDBJ whole genome shotgun (WGS) entry which is preliminary data.</text>
</comment>
<dbReference type="Proteomes" id="UP001385951">
    <property type="component" value="Unassembled WGS sequence"/>
</dbReference>
<protein>
    <submittedName>
        <fullName evidence="1">Uncharacterized protein</fullName>
    </submittedName>
</protein>
<evidence type="ECO:0000313" key="1">
    <source>
        <dbReference type="EMBL" id="KAK7681240.1"/>
    </source>
</evidence>
<dbReference type="AlphaFoldDB" id="A0AAW0FIJ1"/>
<gene>
    <name evidence="1" type="ORF">QCA50_015627</name>
</gene>